<dbReference type="GO" id="GO:0005782">
    <property type="term" value="C:peroxisomal matrix"/>
    <property type="evidence" value="ECO:0007669"/>
    <property type="project" value="TreeGrafter"/>
</dbReference>
<dbReference type="PANTHER" id="PTHR43684">
    <property type="match status" value="1"/>
</dbReference>
<dbReference type="GO" id="GO:0004165">
    <property type="term" value="F:delta(3)-delta(2)-enoyl-CoA isomerase activity"/>
    <property type="evidence" value="ECO:0007669"/>
    <property type="project" value="UniProtKB-ARBA"/>
</dbReference>
<comment type="subcellular location">
    <subcellularLocation>
        <location evidence="1">Peroxisome</location>
    </subcellularLocation>
</comment>
<dbReference type="InterPro" id="IPR001753">
    <property type="entry name" value="Enoyl-CoA_hydra/iso"/>
</dbReference>
<evidence type="ECO:0000313" key="4">
    <source>
        <dbReference type="EMBL" id="QLQ82153.1"/>
    </source>
</evidence>
<dbReference type="CDD" id="cd06558">
    <property type="entry name" value="crotonase-like"/>
    <property type="match status" value="1"/>
</dbReference>
<dbReference type="EMBL" id="CP059273">
    <property type="protein sequence ID" value="QLQ82153.1"/>
    <property type="molecule type" value="Genomic_DNA"/>
</dbReference>
<reference evidence="4 5" key="1">
    <citation type="submission" date="2020-06" db="EMBL/GenBank/DDBJ databases">
        <title>The yeast mating-type switching endonuclease HO is a domesticated member of an unorthodox homing genetic element family.</title>
        <authorList>
            <person name="Coughlan A.Y."/>
            <person name="Lombardi L."/>
            <person name="Braun-Galleani S."/>
            <person name="Martos A.R."/>
            <person name="Galeote V."/>
            <person name="Bigey F."/>
            <person name="Dequin S."/>
            <person name="Byrne K.P."/>
            <person name="Wolfe K.H."/>
        </authorList>
    </citation>
    <scope>NUCLEOTIDE SEQUENCE [LARGE SCALE GENOMIC DNA]</scope>
    <source>
        <strain evidence="4 5">CBS2947</strain>
    </source>
</reference>
<dbReference type="SUPFAM" id="SSF52096">
    <property type="entry name" value="ClpP/crotonase"/>
    <property type="match status" value="1"/>
</dbReference>
<evidence type="ECO:0000256" key="2">
    <source>
        <dbReference type="ARBA" id="ARBA00023140"/>
    </source>
</evidence>
<evidence type="ECO:0000256" key="3">
    <source>
        <dbReference type="ARBA" id="ARBA00023235"/>
    </source>
</evidence>
<dbReference type="InterPro" id="IPR029045">
    <property type="entry name" value="ClpP/crotonase-like_dom_sf"/>
</dbReference>
<evidence type="ECO:0008006" key="6">
    <source>
        <dbReference type="Google" id="ProtNLM"/>
    </source>
</evidence>
<dbReference type="InterPro" id="IPR051053">
    <property type="entry name" value="ECH/Chromodomain_protein"/>
</dbReference>
<dbReference type="Pfam" id="PF00378">
    <property type="entry name" value="ECH_1"/>
    <property type="match status" value="1"/>
</dbReference>
<keyword evidence="5" id="KW-1185">Reference proteome</keyword>
<keyword evidence="3" id="KW-0413">Isomerase</keyword>
<accession>A0A7H9HXU2</accession>
<dbReference type="Proteomes" id="UP000510647">
    <property type="component" value="Chromosome 7"/>
</dbReference>
<organism evidence="4 5">
    <name type="scientific">Torulaspora globosa</name>
    <dbReference type="NCBI Taxonomy" id="48254"/>
    <lineage>
        <taxon>Eukaryota</taxon>
        <taxon>Fungi</taxon>
        <taxon>Dikarya</taxon>
        <taxon>Ascomycota</taxon>
        <taxon>Saccharomycotina</taxon>
        <taxon>Saccharomycetes</taxon>
        <taxon>Saccharomycetales</taxon>
        <taxon>Saccharomycetaceae</taxon>
        <taxon>Torulaspora</taxon>
    </lineage>
</organism>
<dbReference type="AlphaFoldDB" id="A0A7H9HXU2"/>
<evidence type="ECO:0000313" key="5">
    <source>
        <dbReference type="Proteomes" id="UP000510647"/>
    </source>
</evidence>
<dbReference type="GO" id="GO:0006635">
    <property type="term" value="P:fatty acid beta-oxidation"/>
    <property type="evidence" value="ECO:0007669"/>
    <property type="project" value="TreeGrafter"/>
</dbReference>
<protein>
    <recommendedName>
        <fullName evidence="6">ClpP/crotonase</fullName>
    </recommendedName>
</protein>
<name>A0A7H9HXU2_9SACH</name>
<dbReference type="PANTHER" id="PTHR43684:SF1">
    <property type="entry name" value="ENOYL-COA DELTA ISOMERASE 2"/>
    <property type="match status" value="1"/>
</dbReference>
<gene>
    <name evidence="4" type="ORF">HG537_0G04080</name>
</gene>
<keyword evidence="2" id="KW-0576">Peroxisome</keyword>
<sequence>MIEYEKLNGGLFTITINEPSKLNSLTLSDFTRIAKLIQQADADDEIVAIFLQSTGKFFSSGAQFDYFDEIERMGPEKKEQRLRSDIATMNVYVADVFAQHRKPLVCCLNGPAIGLAASMVLLCDIVYAMNEQVYLLFPFSSLGFAAELGCSVTAPSKLGINRTSEHFVFSTEIQYEEMVQARLIAKNFHLPPGKTAEFNSQVHTLIQQSIAGKNRQAMLDIQQLLSQRDALVRAQGRETGVTLPFWLHGEPLKRFKQLQTKQRKHRL</sequence>
<dbReference type="Gene3D" id="3.90.226.10">
    <property type="entry name" value="2-enoyl-CoA Hydratase, Chain A, domain 1"/>
    <property type="match status" value="1"/>
</dbReference>
<proteinExistence type="predicted"/>
<evidence type="ECO:0000256" key="1">
    <source>
        <dbReference type="ARBA" id="ARBA00004275"/>
    </source>
</evidence>
<dbReference type="OrthoDB" id="2018133at2759"/>